<organism evidence="5 6">
    <name type="scientific">Brachybacterium nesterenkovii</name>
    <dbReference type="NCBI Taxonomy" id="47847"/>
    <lineage>
        <taxon>Bacteria</taxon>
        <taxon>Bacillati</taxon>
        <taxon>Actinomycetota</taxon>
        <taxon>Actinomycetes</taxon>
        <taxon>Micrococcales</taxon>
        <taxon>Dermabacteraceae</taxon>
        <taxon>Brachybacterium</taxon>
    </lineage>
</organism>
<dbReference type="RefSeq" id="WP_087104844.1">
    <property type="nucleotide sequence ID" value="NZ_FWFG01000099.1"/>
</dbReference>
<evidence type="ECO:0000313" key="5">
    <source>
        <dbReference type="EMBL" id="SLM94382.1"/>
    </source>
</evidence>
<dbReference type="Gene3D" id="1.10.150.20">
    <property type="entry name" value="5' to 3' exonuclease, C-terminal subdomain"/>
    <property type="match status" value="1"/>
</dbReference>
<dbReference type="AlphaFoldDB" id="A0A1X6X5R4"/>
<dbReference type="PANTHER" id="PTHR10133">
    <property type="entry name" value="DNA POLYMERASE I"/>
    <property type="match status" value="1"/>
</dbReference>
<evidence type="ECO:0000256" key="1">
    <source>
        <dbReference type="ARBA" id="ARBA00012417"/>
    </source>
</evidence>
<dbReference type="OrthoDB" id="4414061at2"/>
<evidence type="ECO:0000256" key="3">
    <source>
        <dbReference type="ARBA" id="ARBA00049244"/>
    </source>
</evidence>
<dbReference type="EMBL" id="FWFG01000099">
    <property type="protein sequence ID" value="SLM94382.1"/>
    <property type="molecule type" value="Genomic_DNA"/>
</dbReference>
<evidence type="ECO:0000256" key="2">
    <source>
        <dbReference type="ARBA" id="ARBA00022705"/>
    </source>
</evidence>
<dbReference type="InterPro" id="IPR001098">
    <property type="entry name" value="DNA-dir_DNA_pol_A_palm_dom"/>
</dbReference>
<protein>
    <recommendedName>
        <fullName evidence="1">DNA-directed DNA polymerase</fullName>
        <ecNumber evidence="1">2.7.7.7</ecNumber>
    </recommendedName>
</protein>
<dbReference type="EC" id="2.7.7.7" evidence="1"/>
<dbReference type="GO" id="GO:0006302">
    <property type="term" value="P:double-strand break repair"/>
    <property type="evidence" value="ECO:0007669"/>
    <property type="project" value="TreeGrafter"/>
</dbReference>
<dbReference type="Gene3D" id="3.30.70.370">
    <property type="match status" value="1"/>
</dbReference>
<accession>A0A1X6X5R4</accession>
<reference evidence="5 6" key="1">
    <citation type="submission" date="2017-02" db="EMBL/GenBank/DDBJ databases">
        <authorList>
            <person name="Peterson S.W."/>
        </authorList>
    </citation>
    <scope>NUCLEOTIDE SEQUENCE [LARGE SCALE GENOMIC DNA]</scope>
    <source>
        <strain evidence="5 6">CIP104813</strain>
    </source>
</reference>
<dbReference type="InterPro" id="IPR043502">
    <property type="entry name" value="DNA/RNA_pol_sf"/>
</dbReference>
<gene>
    <name evidence="5" type="ORF">FM110_11200</name>
</gene>
<comment type="catalytic activity">
    <reaction evidence="3">
        <text>DNA(n) + a 2'-deoxyribonucleoside 5'-triphosphate = DNA(n+1) + diphosphate</text>
        <dbReference type="Rhea" id="RHEA:22508"/>
        <dbReference type="Rhea" id="RHEA-COMP:17339"/>
        <dbReference type="Rhea" id="RHEA-COMP:17340"/>
        <dbReference type="ChEBI" id="CHEBI:33019"/>
        <dbReference type="ChEBI" id="CHEBI:61560"/>
        <dbReference type="ChEBI" id="CHEBI:173112"/>
        <dbReference type="EC" id="2.7.7.7"/>
    </reaction>
</comment>
<dbReference type="GO" id="GO:0006261">
    <property type="term" value="P:DNA-templated DNA replication"/>
    <property type="evidence" value="ECO:0007669"/>
    <property type="project" value="InterPro"/>
</dbReference>
<dbReference type="PANTHER" id="PTHR10133:SF27">
    <property type="entry name" value="DNA POLYMERASE NU"/>
    <property type="match status" value="1"/>
</dbReference>
<keyword evidence="2" id="KW-0235">DNA replication</keyword>
<dbReference type="SUPFAM" id="SSF56672">
    <property type="entry name" value="DNA/RNA polymerases"/>
    <property type="match status" value="1"/>
</dbReference>
<dbReference type="Proteomes" id="UP000195981">
    <property type="component" value="Unassembled WGS sequence"/>
</dbReference>
<evidence type="ECO:0000313" key="6">
    <source>
        <dbReference type="Proteomes" id="UP000195981"/>
    </source>
</evidence>
<dbReference type="Pfam" id="PF00476">
    <property type="entry name" value="DNA_pol_A"/>
    <property type="match status" value="1"/>
</dbReference>
<dbReference type="GO" id="GO:0003677">
    <property type="term" value="F:DNA binding"/>
    <property type="evidence" value="ECO:0007669"/>
    <property type="project" value="InterPro"/>
</dbReference>
<keyword evidence="5" id="KW-0808">Transferase</keyword>
<dbReference type="NCBIfam" id="NF011538">
    <property type="entry name" value="PRK14975.1-1"/>
    <property type="match status" value="1"/>
</dbReference>
<dbReference type="GO" id="GO:0003887">
    <property type="term" value="F:DNA-directed DNA polymerase activity"/>
    <property type="evidence" value="ECO:0007669"/>
    <property type="project" value="UniProtKB-EC"/>
</dbReference>
<name>A0A1X6X5R4_9MICO</name>
<proteinExistence type="predicted"/>
<sequence>MRSVPHDLRILARGRDGRAVLALPGDDGRPVGIEHMDLDELPGRLAAVERAEHPRWVWSDARDHLPRLLAAGVTVERCHDLRLVHQILVHAASVPSDDRAALLAAAAWAVPIAEATAPEQEGAAALFDLEATGRPDQVPADLDETCAELSRQLRAIDGAQDPSRLRLLAAAESSGAIIACELRAAGIPWDVAEHERILVEHLGPRPSPGAAPARMAELAAEVREALGDPLLSLDSPPRLLRALHRAGIDVSSTSKWELEGIDHPAIAPLLAYKRLSRLLTANGWAWIGGWVRDGRYRPVYVPGGVVTGRWASSGGGALQIPRLLRPALRADPGWTLVSADVSQLEPRVLAAMSRDGEMARAGRGTDLYAGIVAAGVVATRQEAKVGVLGALYGGTSGDSGRIVPRLREVFPDAMRLVDRAAEIGEVGGTVSTWLGRSTPPADERWSAAQRAAHQVDATSTEQERARRSARDRGRFTRNFIVQGTAAEWALAWMALLRQELAAFEPVAPELAASGSGPLFSRRAHLAFFLHDEVIVHAPLSQAEAAAAAIRDAADQAGRLLFPGTEVDFPLDLAIRERAVKD</sequence>
<keyword evidence="6" id="KW-1185">Reference proteome</keyword>
<keyword evidence="5" id="KW-0548">Nucleotidyltransferase</keyword>
<evidence type="ECO:0000259" key="4">
    <source>
        <dbReference type="SMART" id="SM00482"/>
    </source>
</evidence>
<dbReference type="InterPro" id="IPR002298">
    <property type="entry name" value="DNA_polymerase_A"/>
</dbReference>
<dbReference type="SMART" id="SM00482">
    <property type="entry name" value="POLAc"/>
    <property type="match status" value="1"/>
</dbReference>
<dbReference type="CDD" id="cd06444">
    <property type="entry name" value="DNA_pol_A"/>
    <property type="match status" value="1"/>
</dbReference>
<feature type="domain" description="DNA-directed DNA polymerase family A palm" evidence="4">
    <location>
        <begin position="321"/>
        <end position="541"/>
    </location>
</feature>